<evidence type="ECO:0000313" key="1">
    <source>
        <dbReference type="EMBL" id="KKH64357.1"/>
    </source>
</evidence>
<reference evidence="1 2" key="1">
    <citation type="journal article" date="2015" name="ISME J.">
        <title>Genomic and phenotypic differentiation among Methanosarcina mazei populations from Columbia River sediment.</title>
        <authorList>
            <person name="Youngblut N.D."/>
            <person name="Wirth J.S."/>
            <person name="Henriksen J.R."/>
            <person name="Smith M."/>
            <person name="Simon H."/>
            <person name="Metcalf W.W."/>
            <person name="Whitaker R.J."/>
        </authorList>
    </citation>
    <scope>NUCLEOTIDE SEQUENCE [LARGE SCALE GENOMIC DNA]</scope>
    <source>
        <strain evidence="1 2">1.H.A.2.7</strain>
    </source>
</reference>
<dbReference type="SUPFAM" id="SSF55486">
    <property type="entry name" value="Metalloproteases ('zincins'), catalytic domain"/>
    <property type="match status" value="1"/>
</dbReference>
<accession>A0A0F8PN66</accession>
<evidence type="ECO:0000313" key="2">
    <source>
        <dbReference type="Proteomes" id="UP000034692"/>
    </source>
</evidence>
<sequence>MKGKGFVLLLIPILMILLISSYRYVRVSLYPNIKNIEKNRILRNVDNYNTINTQHFIIKYKDGDHGAAQLTASISEEYYDEVCEMYGYEPKDRVNIIIYDDKETLLKNTRLNKSASPIGIYYSGVINILSPKIWIHDNSNFNKTYEVNGPVVHEFAHLIIDEMTNGNYPMWLTEGMALYTESKTTGFEWPSNNLSYEEVSIEELNTRFDKIDQSTAYRRSFEVVKG</sequence>
<protein>
    <recommendedName>
        <fullName evidence="3">Peptidase MA-like domain-containing protein</fullName>
    </recommendedName>
</protein>
<dbReference type="Proteomes" id="UP000034692">
    <property type="component" value="Unassembled WGS sequence"/>
</dbReference>
<organism evidence="1 2">
    <name type="scientific">Methanosarcina mazei</name>
    <name type="common">Methanosarcina frisia</name>
    <dbReference type="NCBI Taxonomy" id="2209"/>
    <lineage>
        <taxon>Archaea</taxon>
        <taxon>Methanobacteriati</taxon>
        <taxon>Methanobacteriota</taxon>
        <taxon>Stenosarchaea group</taxon>
        <taxon>Methanomicrobia</taxon>
        <taxon>Methanosarcinales</taxon>
        <taxon>Methanosarcinaceae</taxon>
        <taxon>Methanosarcina</taxon>
    </lineage>
</organism>
<comment type="caution">
    <text evidence="1">The sequence shown here is derived from an EMBL/GenBank/DDBJ whole genome shotgun (WGS) entry which is preliminary data.</text>
</comment>
<proteinExistence type="predicted"/>
<evidence type="ECO:0008006" key="3">
    <source>
        <dbReference type="Google" id="ProtNLM"/>
    </source>
</evidence>
<gene>
    <name evidence="1" type="ORF">DU75_04885</name>
</gene>
<name>A0A0F8PN66_METMZ</name>
<dbReference type="EMBL" id="JJQO01000166">
    <property type="protein sequence ID" value="KKH64357.1"/>
    <property type="molecule type" value="Genomic_DNA"/>
</dbReference>
<dbReference type="AlphaFoldDB" id="A0A0F8PN66"/>
<feature type="non-terminal residue" evidence="1">
    <location>
        <position position="226"/>
    </location>
</feature>